<dbReference type="EMBL" id="JADLRE010000019">
    <property type="protein sequence ID" value="MBF6228032.1"/>
    <property type="molecule type" value="Genomic_DNA"/>
</dbReference>
<feature type="transmembrane region" description="Helical" evidence="2">
    <location>
        <begin position="31"/>
        <end position="47"/>
    </location>
</feature>
<evidence type="ECO:0000256" key="1">
    <source>
        <dbReference type="SAM" id="MobiDB-lite"/>
    </source>
</evidence>
<sequence length="48" mass="5024">MSVSASRSQFRADRRSGSGDSGTEGPVETTVAAWISMLIVLSIALVLL</sequence>
<gene>
    <name evidence="3" type="ORF">IU470_23365</name>
</gene>
<organism evidence="3 4">
    <name type="scientific">Nocardia abscessus</name>
    <dbReference type="NCBI Taxonomy" id="120957"/>
    <lineage>
        <taxon>Bacteria</taxon>
        <taxon>Bacillati</taxon>
        <taxon>Actinomycetota</taxon>
        <taxon>Actinomycetes</taxon>
        <taxon>Mycobacteriales</taxon>
        <taxon>Nocardiaceae</taxon>
        <taxon>Nocardia</taxon>
    </lineage>
</organism>
<keyword evidence="4" id="KW-1185">Reference proteome</keyword>
<evidence type="ECO:0000313" key="4">
    <source>
        <dbReference type="Proteomes" id="UP000807309"/>
    </source>
</evidence>
<name>A0ABS0CEU9_9NOCA</name>
<evidence type="ECO:0000313" key="3">
    <source>
        <dbReference type="EMBL" id="MBF6228032.1"/>
    </source>
</evidence>
<feature type="region of interest" description="Disordered" evidence="1">
    <location>
        <begin position="1"/>
        <end position="26"/>
    </location>
</feature>
<accession>A0ABS0CEU9</accession>
<dbReference type="RefSeq" id="WP_195034974.1">
    <property type="nucleotide sequence ID" value="NZ_JADLRE010000019.1"/>
</dbReference>
<proteinExistence type="predicted"/>
<keyword evidence="2" id="KW-0472">Membrane</keyword>
<keyword evidence="2" id="KW-0812">Transmembrane</keyword>
<protein>
    <submittedName>
        <fullName evidence="3">Uncharacterized protein</fullName>
    </submittedName>
</protein>
<keyword evidence="2" id="KW-1133">Transmembrane helix</keyword>
<reference evidence="3 4" key="1">
    <citation type="submission" date="2020-10" db="EMBL/GenBank/DDBJ databases">
        <title>Identification of Nocardia species via Next-generation sequencing and recognition of intraspecies genetic diversity.</title>
        <authorList>
            <person name="Li P."/>
            <person name="Li P."/>
            <person name="Lu B."/>
        </authorList>
    </citation>
    <scope>NUCLEOTIDE SEQUENCE [LARGE SCALE GENOMIC DNA]</scope>
    <source>
        <strain evidence="3 4">N-11</strain>
    </source>
</reference>
<comment type="caution">
    <text evidence="3">The sequence shown here is derived from an EMBL/GenBank/DDBJ whole genome shotgun (WGS) entry which is preliminary data.</text>
</comment>
<dbReference type="Proteomes" id="UP000807309">
    <property type="component" value="Unassembled WGS sequence"/>
</dbReference>
<evidence type="ECO:0000256" key="2">
    <source>
        <dbReference type="SAM" id="Phobius"/>
    </source>
</evidence>